<dbReference type="PROSITE" id="PS50850">
    <property type="entry name" value="MFS"/>
    <property type="match status" value="1"/>
</dbReference>
<feature type="transmembrane region" description="Helical" evidence="7">
    <location>
        <begin position="152"/>
        <end position="174"/>
    </location>
</feature>
<feature type="transmembrane region" description="Helical" evidence="7">
    <location>
        <begin position="271"/>
        <end position="290"/>
    </location>
</feature>
<sequence length="417" mass="42483">MLDWDTDVRTILQEVITETPPRSPRSRLFGFAAASGSLVLVFVAAGTPIPLYTTYRLEDGLTHGDLAAAAAVYLIAAAFALLVLGRLSDHMGRRPVAVVALVLAAAGMGVLLTVDSAAPLLLGRTMQGLATGIATSTLGAYAIDTAPTRPHWLAAVTTSAAPMLGIPSGALLAGALVDHGPDPRHLTFSILLGALLLAAVAVSFGPETAPPAPWREALDRAAASLRPRILVPQGAGRPLVAMAGVILATWSVGGFYQAFGPSITAVELGSSAALTAAAVFASFTVLNMLGGPLTSSWRPVTGLRVGAVVYLLLLAGILTSLAAGEILPFLLFSLAAGVAQGIAQTGGMRSLLPLTAPQERAGLVSTVYLLNYSSAAIPSLIAGQVSDTVGLVQIACSYGVLALLGVTMTLVVARSGR</sequence>
<evidence type="ECO:0000256" key="2">
    <source>
        <dbReference type="ARBA" id="ARBA00022448"/>
    </source>
</evidence>
<gene>
    <name evidence="9" type="ORF">HNR09_002141</name>
</gene>
<evidence type="ECO:0000313" key="10">
    <source>
        <dbReference type="Proteomes" id="UP000535437"/>
    </source>
</evidence>
<evidence type="ECO:0000256" key="4">
    <source>
        <dbReference type="ARBA" id="ARBA00022692"/>
    </source>
</evidence>
<dbReference type="Pfam" id="PF07690">
    <property type="entry name" value="MFS_1"/>
    <property type="match status" value="1"/>
</dbReference>
<name>A0A7Z0GMP2_9MICC</name>
<evidence type="ECO:0000256" key="1">
    <source>
        <dbReference type="ARBA" id="ARBA00004651"/>
    </source>
</evidence>
<dbReference type="Gene3D" id="1.20.1250.20">
    <property type="entry name" value="MFS general substrate transporter like domains"/>
    <property type="match status" value="1"/>
</dbReference>
<feature type="transmembrane region" description="Helical" evidence="7">
    <location>
        <begin position="239"/>
        <end position="259"/>
    </location>
</feature>
<dbReference type="PANTHER" id="PTHR23517:SF13">
    <property type="entry name" value="MAJOR FACILITATOR SUPERFAMILY MFS_1"/>
    <property type="match status" value="1"/>
</dbReference>
<dbReference type="RefSeq" id="WP_179542033.1">
    <property type="nucleotide sequence ID" value="NZ_BAAALL010000005.1"/>
</dbReference>
<dbReference type="InterPro" id="IPR011701">
    <property type="entry name" value="MFS"/>
</dbReference>
<dbReference type="CDD" id="cd06174">
    <property type="entry name" value="MFS"/>
    <property type="match status" value="1"/>
</dbReference>
<feature type="transmembrane region" description="Helical" evidence="7">
    <location>
        <begin position="302"/>
        <end position="323"/>
    </location>
</feature>
<feature type="transmembrane region" description="Helical" evidence="7">
    <location>
        <begin position="329"/>
        <end position="351"/>
    </location>
</feature>
<comment type="caution">
    <text evidence="9">The sequence shown here is derived from an EMBL/GenBank/DDBJ whole genome shotgun (WGS) entry which is preliminary data.</text>
</comment>
<comment type="subcellular location">
    <subcellularLocation>
        <location evidence="1">Cell membrane</location>
        <topology evidence="1">Multi-pass membrane protein</topology>
    </subcellularLocation>
</comment>
<keyword evidence="3" id="KW-1003">Cell membrane</keyword>
<evidence type="ECO:0000256" key="7">
    <source>
        <dbReference type="SAM" id="Phobius"/>
    </source>
</evidence>
<feature type="domain" description="Major facilitator superfamily (MFS) profile" evidence="8">
    <location>
        <begin position="29"/>
        <end position="417"/>
    </location>
</feature>
<keyword evidence="2" id="KW-0813">Transport</keyword>
<organism evidence="9 10">
    <name type="scientific">Nesterenkonia xinjiangensis</name>
    <dbReference type="NCBI Taxonomy" id="225327"/>
    <lineage>
        <taxon>Bacteria</taxon>
        <taxon>Bacillati</taxon>
        <taxon>Actinomycetota</taxon>
        <taxon>Actinomycetes</taxon>
        <taxon>Micrococcales</taxon>
        <taxon>Micrococcaceae</taxon>
        <taxon>Nesterenkonia</taxon>
    </lineage>
</organism>
<evidence type="ECO:0000256" key="3">
    <source>
        <dbReference type="ARBA" id="ARBA00022475"/>
    </source>
</evidence>
<feature type="transmembrane region" description="Helical" evidence="7">
    <location>
        <begin position="28"/>
        <end position="46"/>
    </location>
</feature>
<keyword evidence="4 7" id="KW-0812">Transmembrane</keyword>
<keyword evidence="10" id="KW-1185">Reference proteome</keyword>
<dbReference type="InterPro" id="IPR036259">
    <property type="entry name" value="MFS_trans_sf"/>
</dbReference>
<protein>
    <submittedName>
        <fullName evidence="9">MFS family permease</fullName>
    </submittedName>
</protein>
<accession>A0A7Z0GMP2</accession>
<feature type="transmembrane region" description="Helical" evidence="7">
    <location>
        <begin position="66"/>
        <end position="84"/>
    </location>
</feature>
<reference evidence="9 10" key="1">
    <citation type="submission" date="2020-07" db="EMBL/GenBank/DDBJ databases">
        <title>Sequencing the genomes of 1000 actinobacteria strains.</title>
        <authorList>
            <person name="Klenk H.-P."/>
        </authorList>
    </citation>
    <scope>NUCLEOTIDE SEQUENCE [LARGE SCALE GENOMIC DNA]</scope>
    <source>
        <strain evidence="9 10">DSM 15475</strain>
    </source>
</reference>
<evidence type="ECO:0000259" key="8">
    <source>
        <dbReference type="PROSITE" id="PS50850"/>
    </source>
</evidence>
<dbReference type="InterPro" id="IPR020846">
    <property type="entry name" value="MFS_dom"/>
</dbReference>
<dbReference type="GO" id="GO:0022857">
    <property type="term" value="F:transmembrane transporter activity"/>
    <property type="evidence" value="ECO:0007669"/>
    <property type="project" value="InterPro"/>
</dbReference>
<dbReference type="GO" id="GO:0005886">
    <property type="term" value="C:plasma membrane"/>
    <property type="evidence" value="ECO:0007669"/>
    <property type="project" value="UniProtKB-SubCell"/>
</dbReference>
<evidence type="ECO:0000313" key="9">
    <source>
        <dbReference type="EMBL" id="NYJ78730.1"/>
    </source>
</evidence>
<feature type="transmembrane region" description="Helical" evidence="7">
    <location>
        <begin position="186"/>
        <end position="205"/>
    </location>
</feature>
<dbReference type="Proteomes" id="UP000535437">
    <property type="component" value="Unassembled WGS sequence"/>
</dbReference>
<dbReference type="EMBL" id="JACCFY010000001">
    <property type="protein sequence ID" value="NYJ78730.1"/>
    <property type="molecule type" value="Genomic_DNA"/>
</dbReference>
<dbReference type="PROSITE" id="PS00216">
    <property type="entry name" value="SUGAR_TRANSPORT_1"/>
    <property type="match status" value="1"/>
</dbReference>
<dbReference type="AlphaFoldDB" id="A0A7Z0GMP2"/>
<evidence type="ECO:0000256" key="5">
    <source>
        <dbReference type="ARBA" id="ARBA00022989"/>
    </source>
</evidence>
<proteinExistence type="predicted"/>
<feature type="transmembrane region" description="Helical" evidence="7">
    <location>
        <begin position="391"/>
        <end position="413"/>
    </location>
</feature>
<keyword evidence="5 7" id="KW-1133">Transmembrane helix</keyword>
<dbReference type="PANTHER" id="PTHR23517">
    <property type="entry name" value="RESISTANCE PROTEIN MDTM, PUTATIVE-RELATED-RELATED"/>
    <property type="match status" value="1"/>
</dbReference>
<dbReference type="InterPro" id="IPR050171">
    <property type="entry name" value="MFS_Transporters"/>
</dbReference>
<evidence type="ECO:0000256" key="6">
    <source>
        <dbReference type="ARBA" id="ARBA00023136"/>
    </source>
</evidence>
<keyword evidence="6 7" id="KW-0472">Membrane</keyword>
<feature type="transmembrane region" description="Helical" evidence="7">
    <location>
        <begin position="96"/>
        <end position="114"/>
    </location>
</feature>
<dbReference type="InterPro" id="IPR005829">
    <property type="entry name" value="Sugar_transporter_CS"/>
</dbReference>
<dbReference type="SUPFAM" id="SSF103473">
    <property type="entry name" value="MFS general substrate transporter"/>
    <property type="match status" value="1"/>
</dbReference>